<keyword evidence="3" id="KW-1185">Reference proteome</keyword>
<evidence type="ECO:0000313" key="2">
    <source>
        <dbReference type="EMBL" id="KEQ80410.1"/>
    </source>
</evidence>
<dbReference type="Proteomes" id="UP000030706">
    <property type="component" value="Unassembled WGS sequence"/>
</dbReference>
<dbReference type="EMBL" id="KL584998">
    <property type="protein sequence ID" value="KEQ80410.1"/>
    <property type="molecule type" value="Genomic_DNA"/>
</dbReference>
<gene>
    <name evidence="2" type="ORF">M438DRAFT_338947</name>
</gene>
<accession>A0A074X4G7</accession>
<proteinExistence type="predicted"/>
<feature type="region of interest" description="Disordered" evidence="1">
    <location>
        <begin position="161"/>
        <end position="190"/>
    </location>
</feature>
<name>A0A074X4G7_AURPU</name>
<dbReference type="HOGENOM" id="CLU_1239915_0_0_1"/>
<reference evidence="2 3" key="1">
    <citation type="journal article" date="2014" name="BMC Genomics">
        <title>Genome sequencing of four Aureobasidium pullulans varieties: biotechnological potential, stress tolerance, and description of new species.</title>
        <authorList>
            <person name="Gostin Ar C."/>
            <person name="Ohm R.A."/>
            <person name="Kogej T."/>
            <person name="Sonjak S."/>
            <person name="Turk M."/>
            <person name="Zajc J."/>
            <person name="Zalar P."/>
            <person name="Grube M."/>
            <person name="Sun H."/>
            <person name="Han J."/>
            <person name="Sharma A."/>
            <person name="Chiniquy J."/>
            <person name="Ngan C.Y."/>
            <person name="Lipzen A."/>
            <person name="Barry K."/>
            <person name="Grigoriev I.V."/>
            <person name="Gunde-Cimerman N."/>
        </authorList>
    </citation>
    <scope>NUCLEOTIDE SEQUENCE [LARGE SCALE GENOMIC DNA]</scope>
    <source>
        <strain evidence="2 3">EXF-150</strain>
    </source>
</reference>
<protein>
    <submittedName>
        <fullName evidence="2">Uncharacterized protein</fullName>
    </submittedName>
</protein>
<evidence type="ECO:0000256" key="1">
    <source>
        <dbReference type="SAM" id="MobiDB-lite"/>
    </source>
</evidence>
<dbReference type="AlphaFoldDB" id="A0A074X4G7"/>
<organism evidence="2 3">
    <name type="scientific">Aureobasidium pullulans EXF-150</name>
    <dbReference type="NCBI Taxonomy" id="1043002"/>
    <lineage>
        <taxon>Eukaryota</taxon>
        <taxon>Fungi</taxon>
        <taxon>Dikarya</taxon>
        <taxon>Ascomycota</taxon>
        <taxon>Pezizomycotina</taxon>
        <taxon>Dothideomycetes</taxon>
        <taxon>Dothideomycetidae</taxon>
        <taxon>Dothideales</taxon>
        <taxon>Saccotheciaceae</taxon>
        <taxon>Aureobasidium</taxon>
    </lineage>
</organism>
<dbReference type="GeneID" id="40746476"/>
<dbReference type="RefSeq" id="XP_029756597.1">
    <property type="nucleotide sequence ID" value="XM_029904170.1"/>
</dbReference>
<sequence>MVNDYITSTQVVIKTHGLEQGASMICSVRWFEALGCSARLRPNDRTSRHAFGDFSNVYMDQSCLRTARLWWTLQDSLPLYFRNFRTTLYIQSDANYASWNRSPYQNTFETISKTTEGLTFKFPLTVTFPEYQSVDQLGNRRTRELYDQTSSYLKTQRLVPDTKSRRVASQTSIPAPRTTPPPTTTTMVPRGLNSEEIEEDLVTIGLRLRTKKRKRSGAILPWH</sequence>
<evidence type="ECO:0000313" key="3">
    <source>
        <dbReference type="Proteomes" id="UP000030706"/>
    </source>
</evidence>